<organism evidence="3 4">
    <name type="scientific">Anabaena sphaerica FACHB-251</name>
    <dbReference type="NCBI Taxonomy" id="2692883"/>
    <lineage>
        <taxon>Bacteria</taxon>
        <taxon>Bacillati</taxon>
        <taxon>Cyanobacteriota</taxon>
        <taxon>Cyanophyceae</taxon>
        <taxon>Nostocales</taxon>
        <taxon>Nostocaceae</taxon>
        <taxon>Anabaena</taxon>
    </lineage>
</organism>
<dbReference type="InterPro" id="IPR000639">
    <property type="entry name" value="Epox_hydrolase-like"/>
</dbReference>
<sequence>MIEYIKTSRLNIAYHSYGESNAPTIILLHGWPDDALTWNAIIPELVNANYRCITPYLRGFGLTHFLDSQTLRSGQLAALAQDIIEFIEALKIGYVHLVGHDWGARIGYNIAALRPDLLHTLTALSVGYGTNNPQQTLSFAQVQQYWYQWFFATERGRQTLAANRNGFIRKLWQFWCPSWNFSDAEFETTAQSFNNPDWVDITIDSYRNRWGFSPNDSEYEAIHQKLMSAPKIDVPTTVLHGGADGATLPETSDNKEQFFLKDYKRFVIPEVGHFIQRESPKTVIEAVLNRVQSIF</sequence>
<dbReference type="Pfam" id="PF00561">
    <property type="entry name" value="Abhydrolase_1"/>
    <property type="match status" value="1"/>
</dbReference>
<dbReference type="RefSeq" id="WP_190564440.1">
    <property type="nucleotide sequence ID" value="NZ_JACJQU010000021.1"/>
</dbReference>
<gene>
    <name evidence="3" type="ORF">H6G06_23250</name>
</gene>
<comment type="caution">
    <text evidence="3">The sequence shown here is derived from an EMBL/GenBank/DDBJ whole genome shotgun (WGS) entry which is preliminary data.</text>
</comment>
<protein>
    <submittedName>
        <fullName evidence="3">Alpha/beta hydrolase</fullName>
    </submittedName>
</protein>
<dbReference type="SUPFAM" id="SSF53474">
    <property type="entry name" value="alpha/beta-Hydrolases"/>
    <property type="match status" value="1"/>
</dbReference>
<dbReference type="AlphaFoldDB" id="A0A927A3C1"/>
<evidence type="ECO:0000256" key="1">
    <source>
        <dbReference type="ARBA" id="ARBA00022801"/>
    </source>
</evidence>
<accession>A0A927A3C1</accession>
<dbReference type="Gene3D" id="3.40.50.1820">
    <property type="entry name" value="alpha/beta hydrolase"/>
    <property type="match status" value="1"/>
</dbReference>
<keyword evidence="4" id="KW-1185">Reference proteome</keyword>
<proteinExistence type="predicted"/>
<dbReference type="InterPro" id="IPR000073">
    <property type="entry name" value="AB_hydrolase_1"/>
</dbReference>
<reference evidence="4" key="1">
    <citation type="journal article" date="2020" name="ISME J.">
        <title>Comparative genomics reveals insights into cyanobacterial evolution and habitat adaptation.</title>
        <authorList>
            <person name="Chen M.Y."/>
            <person name="Teng W.K."/>
            <person name="Zhao L."/>
            <person name="Hu C.X."/>
            <person name="Zhou Y.K."/>
            <person name="Han B.P."/>
            <person name="Song L.R."/>
            <person name="Shu W.S."/>
        </authorList>
    </citation>
    <scope>NUCLEOTIDE SEQUENCE [LARGE SCALE GENOMIC DNA]</scope>
    <source>
        <strain evidence="4">FACHB-251</strain>
    </source>
</reference>
<evidence type="ECO:0000313" key="3">
    <source>
        <dbReference type="EMBL" id="MBD2296318.1"/>
    </source>
</evidence>
<dbReference type="InterPro" id="IPR029058">
    <property type="entry name" value="AB_hydrolase_fold"/>
</dbReference>
<feature type="domain" description="AB hydrolase-1" evidence="2">
    <location>
        <begin position="23"/>
        <end position="278"/>
    </location>
</feature>
<dbReference type="GO" id="GO:0016787">
    <property type="term" value="F:hydrolase activity"/>
    <property type="evidence" value="ECO:0007669"/>
    <property type="project" value="UniProtKB-KW"/>
</dbReference>
<evidence type="ECO:0000313" key="4">
    <source>
        <dbReference type="Proteomes" id="UP000662185"/>
    </source>
</evidence>
<dbReference type="PANTHER" id="PTHR43329">
    <property type="entry name" value="EPOXIDE HYDROLASE"/>
    <property type="match status" value="1"/>
</dbReference>
<dbReference type="PRINTS" id="PR00412">
    <property type="entry name" value="EPOXHYDRLASE"/>
</dbReference>
<dbReference type="Proteomes" id="UP000662185">
    <property type="component" value="Unassembled WGS sequence"/>
</dbReference>
<dbReference type="EMBL" id="JACJQU010000021">
    <property type="protein sequence ID" value="MBD2296318.1"/>
    <property type="molecule type" value="Genomic_DNA"/>
</dbReference>
<evidence type="ECO:0000259" key="2">
    <source>
        <dbReference type="Pfam" id="PF00561"/>
    </source>
</evidence>
<name>A0A927A3C1_9NOST</name>
<keyword evidence="1 3" id="KW-0378">Hydrolase</keyword>